<organism evidence="1 2">
    <name type="scientific">Cirrhinus mrigala</name>
    <name type="common">Mrigala</name>
    <dbReference type="NCBI Taxonomy" id="683832"/>
    <lineage>
        <taxon>Eukaryota</taxon>
        <taxon>Metazoa</taxon>
        <taxon>Chordata</taxon>
        <taxon>Craniata</taxon>
        <taxon>Vertebrata</taxon>
        <taxon>Euteleostomi</taxon>
        <taxon>Actinopterygii</taxon>
        <taxon>Neopterygii</taxon>
        <taxon>Teleostei</taxon>
        <taxon>Ostariophysi</taxon>
        <taxon>Cypriniformes</taxon>
        <taxon>Cyprinidae</taxon>
        <taxon>Labeoninae</taxon>
        <taxon>Labeonini</taxon>
        <taxon>Cirrhinus</taxon>
    </lineage>
</organism>
<evidence type="ECO:0000313" key="1">
    <source>
        <dbReference type="EMBL" id="KAL0167640.1"/>
    </source>
</evidence>
<gene>
    <name evidence="1" type="ORF">M9458_035862</name>
</gene>
<proteinExistence type="predicted"/>
<keyword evidence="2" id="KW-1185">Reference proteome</keyword>
<reference evidence="1 2" key="1">
    <citation type="submission" date="2024-05" db="EMBL/GenBank/DDBJ databases">
        <title>Genome sequencing and assembly of Indian major carp, Cirrhinus mrigala (Hamilton, 1822).</title>
        <authorList>
            <person name="Mohindra V."/>
            <person name="Chowdhury L.M."/>
            <person name="Lal K."/>
            <person name="Jena J.K."/>
        </authorList>
    </citation>
    <scope>NUCLEOTIDE SEQUENCE [LARGE SCALE GENOMIC DNA]</scope>
    <source>
        <strain evidence="1">CM1030</strain>
        <tissue evidence="1">Blood</tissue>
    </source>
</reference>
<name>A0ABD0P1H9_CIRMR</name>
<comment type="caution">
    <text evidence="1">The sequence shown here is derived from an EMBL/GenBank/DDBJ whole genome shotgun (WGS) entry which is preliminary data.</text>
</comment>
<sequence length="188" mass="22070">MNQSRPMTLVEETFSYHNEAFSEYDYSTSPFYGKQGIYTKTEEPLPSSSVNKSLREPRRNYLALRPNGRPVNRFNSKTVTFNDYVVVRECDEECEENTETTFTTEVEICTDLEEIDSELVNDDSDLPEEFEIQSQRIILYCDDMHTESEMLNRDYKIHTTDHTEVKIDLEDADPLEVRLQKIAGKHRF</sequence>
<dbReference type="AlphaFoldDB" id="A0ABD0P1H9"/>
<evidence type="ECO:0000313" key="2">
    <source>
        <dbReference type="Proteomes" id="UP001529510"/>
    </source>
</evidence>
<accession>A0ABD0P1H9</accession>
<dbReference type="Proteomes" id="UP001529510">
    <property type="component" value="Unassembled WGS sequence"/>
</dbReference>
<protein>
    <submittedName>
        <fullName evidence="1">Uncharacterized protein</fullName>
    </submittedName>
</protein>
<dbReference type="EMBL" id="JAMKFB020000018">
    <property type="protein sequence ID" value="KAL0167640.1"/>
    <property type="molecule type" value="Genomic_DNA"/>
</dbReference>
<feature type="non-terminal residue" evidence="1">
    <location>
        <position position="188"/>
    </location>
</feature>